<comment type="similarity">
    <text evidence="4">Belongs to the peptidase C1 family.</text>
</comment>
<evidence type="ECO:0000256" key="4">
    <source>
        <dbReference type="PIRNR" id="PIRNR005700"/>
    </source>
</evidence>
<evidence type="ECO:0000256" key="3">
    <source>
        <dbReference type="ARBA" id="ARBA00022807"/>
    </source>
</evidence>
<reference evidence="7 8" key="1">
    <citation type="submission" date="2023-09" db="EMBL/GenBank/DDBJ databases">
        <authorList>
            <person name="Rey-Velasco X."/>
        </authorList>
    </citation>
    <scope>NUCLEOTIDE SEQUENCE [LARGE SCALE GENOMIC DNA]</scope>
    <source>
        <strain evidence="7 8">P050</strain>
    </source>
</reference>
<evidence type="ECO:0000256" key="1">
    <source>
        <dbReference type="ARBA" id="ARBA00022670"/>
    </source>
</evidence>
<dbReference type="InterPro" id="IPR038765">
    <property type="entry name" value="Papain-like_cys_pep_sf"/>
</dbReference>
<dbReference type="Pfam" id="PF00112">
    <property type="entry name" value="Peptidase_C1"/>
    <property type="match status" value="1"/>
</dbReference>
<dbReference type="InterPro" id="IPR000169">
    <property type="entry name" value="Pept_cys_AS"/>
</dbReference>
<dbReference type="EMBL" id="JAVRHV010000001">
    <property type="protein sequence ID" value="MDT0552492.1"/>
    <property type="molecule type" value="Genomic_DNA"/>
</dbReference>
<gene>
    <name evidence="7" type="ORF">RM519_04480</name>
</gene>
<dbReference type="Gene3D" id="3.90.70.10">
    <property type="entry name" value="Cysteine proteinases"/>
    <property type="match status" value="1"/>
</dbReference>
<dbReference type="PROSITE" id="PS00139">
    <property type="entry name" value="THIOL_PROTEASE_CYS"/>
    <property type="match status" value="1"/>
</dbReference>
<keyword evidence="5" id="KW-0732">Signal</keyword>
<evidence type="ECO:0000313" key="7">
    <source>
        <dbReference type="EMBL" id="MDT0552492.1"/>
    </source>
</evidence>
<dbReference type="Proteomes" id="UP001252186">
    <property type="component" value="Unassembled WGS sequence"/>
</dbReference>
<protein>
    <recommendedName>
        <fullName evidence="4">Aminopeptidase</fullName>
    </recommendedName>
</protein>
<dbReference type="PIRSF" id="PIRSF005700">
    <property type="entry name" value="PepC"/>
    <property type="match status" value="1"/>
</dbReference>
<sequence length="388" mass="44054">MNKFLTLALTFACAFTFAQDINTPNQINILPTESKYQFKTIVDIEASDVKSQGRTGTCWSFSATSFIESEIYRNSGELIDISEIYNVRATYSKKAWNYVMRQGKAQFSEGGLAHDVMNSIKTDGLVPESAYSGLLNGEIKHDHSTIVPELKVVLDAYIKDGDKSEHPNWKRDTEQILDEKLGAKPEEFTYQGKVYTPKEFLELTGINPKDYVTITSFKHAPYYDSFVLNIPDNFSNGSFYNVPLEEFNTITKDILNKGYTIEWDGDVSEKTFSSKYGVAVSPKDESNNKKALTEIVPELEITPELRQQEFNNYNTTDDHLMHIIGLVEDQKGNLYYKIKNSWGNGENSERVNNGGYVYMSEAFFKLKSVSIMVHKNALPQDLKEKLAI</sequence>
<evidence type="ECO:0000313" key="8">
    <source>
        <dbReference type="Proteomes" id="UP001252186"/>
    </source>
</evidence>
<dbReference type="PANTHER" id="PTHR10363">
    <property type="entry name" value="BLEOMYCIN HYDROLASE"/>
    <property type="match status" value="1"/>
</dbReference>
<dbReference type="InterPro" id="IPR004134">
    <property type="entry name" value="Peptidase_C1B"/>
</dbReference>
<keyword evidence="8" id="KW-1185">Reference proteome</keyword>
<dbReference type="PANTHER" id="PTHR10363:SF2">
    <property type="entry name" value="BLEOMYCIN HYDROLASE"/>
    <property type="match status" value="1"/>
</dbReference>
<accession>A0ABU2Y379</accession>
<dbReference type="RefSeq" id="WP_311592360.1">
    <property type="nucleotide sequence ID" value="NZ_JAVRHV010000001.1"/>
</dbReference>
<proteinExistence type="inferred from homology"/>
<keyword evidence="3 4" id="KW-0788">Thiol protease</keyword>
<keyword evidence="2 4" id="KW-0378">Hydrolase</keyword>
<feature type="chain" id="PRO_5046667704" description="Aminopeptidase" evidence="5">
    <location>
        <begin position="19"/>
        <end position="388"/>
    </location>
</feature>
<evidence type="ECO:0000259" key="6">
    <source>
        <dbReference type="Pfam" id="PF00112"/>
    </source>
</evidence>
<dbReference type="SUPFAM" id="SSF54001">
    <property type="entry name" value="Cysteine proteinases"/>
    <property type="match status" value="1"/>
</dbReference>
<feature type="signal peptide" evidence="5">
    <location>
        <begin position="1"/>
        <end position="18"/>
    </location>
</feature>
<evidence type="ECO:0000256" key="2">
    <source>
        <dbReference type="ARBA" id="ARBA00022801"/>
    </source>
</evidence>
<organism evidence="7 8">
    <name type="scientific">Urechidicola vernalis</name>
    <dbReference type="NCBI Taxonomy" id="3075600"/>
    <lineage>
        <taxon>Bacteria</taxon>
        <taxon>Pseudomonadati</taxon>
        <taxon>Bacteroidota</taxon>
        <taxon>Flavobacteriia</taxon>
        <taxon>Flavobacteriales</taxon>
        <taxon>Flavobacteriaceae</taxon>
        <taxon>Urechidicola</taxon>
    </lineage>
</organism>
<keyword evidence="1 4" id="KW-0645">Protease</keyword>
<evidence type="ECO:0000256" key="5">
    <source>
        <dbReference type="SAM" id="SignalP"/>
    </source>
</evidence>
<name>A0ABU2Y379_9FLAO</name>
<feature type="domain" description="Peptidase C1A papain C-terminal" evidence="6">
    <location>
        <begin position="46"/>
        <end position="131"/>
    </location>
</feature>
<keyword evidence="4" id="KW-0031">Aminopeptidase</keyword>
<dbReference type="InterPro" id="IPR000668">
    <property type="entry name" value="Peptidase_C1A_C"/>
</dbReference>
<comment type="caution">
    <text evidence="7">The sequence shown here is derived from an EMBL/GenBank/DDBJ whole genome shotgun (WGS) entry which is preliminary data.</text>
</comment>
<dbReference type="Pfam" id="PF03051">
    <property type="entry name" value="Peptidase_C1_2"/>
    <property type="match status" value="1"/>
</dbReference>